<evidence type="ECO:0000259" key="3">
    <source>
        <dbReference type="PROSITE" id="PS50086"/>
    </source>
</evidence>
<gene>
    <name evidence="4" type="ORF">DSL72_008909</name>
</gene>
<dbReference type="InterPro" id="IPR035969">
    <property type="entry name" value="Rab-GAP_TBC_sf"/>
</dbReference>
<protein>
    <recommendedName>
        <fullName evidence="3">Rab-GAP TBC domain-containing protein</fullName>
    </recommendedName>
</protein>
<evidence type="ECO:0000313" key="5">
    <source>
        <dbReference type="Proteomes" id="UP000672032"/>
    </source>
</evidence>
<evidence type="ECO:0000313" key="4">
    <source>
        <dbReference type="EMBL" id="QSZ37809.1"/>
    </source>
</evidence>
<keyword evidence="5" id="KW-1185">Reference proteome</keyword>
<dbReference type="InterPro" id="IPR000195">
    <property type="entry name" value="Rab-GAP-TBC_dom"/>
</dbReference>
<dbReference type="EMBL" id="CP063413">
    <property type="protein sequence ID" value="QSZ37809.1"/>
    <property type="molecule type" value="Genomic_DNA"/>
</dbReference>
<dbReference type="PANTHER" id="PTHR22957:SF502">
    <property type="entry name" value="SMALL G PROTEIN SIGNALING MODULATOR 2-RELATED"/>
    <property type="match status" value="1"/>
</dbReference>
<feature type="compositionally biased region" description="Basic and acidic residues" evidence="2">
    <location>
        <begin position="855"/>
        <end position="864"/>
    </location>
</feature>
<organism evidence="4 5">
    <name type="scientific">Monilinia vaccinii-corymbosi</name>
    <dbReference type="NCBI Taxonomy" id="61207"/>
    <lineage>
        <taxon>Eukaryota</taxon>
        <taxon>Fungi</taxon>
        <taxon>Dikarya</taxon>
        <taxon>Ascomycota</taxon>
        <taxon>Pezizomycotina</taxon>
        <taxon>Leotiomycetes</taxon>
        <taxon>Helotiales</taxon>
        <taxon>Sclerotiniaceae</taxon>
        <taxon>Monilinia</taxon>
    </lineage>
</organism>
<dbReference type="AlphaFoldDB" id="A0A8A3PSG4"/>
<feature type="domain" description="Rab-GAP TBC" evidence="3">
    <location>
        <begin position="481"/>
        <end position="709"/>
    </location>
</feature>
<feature type="region of interest" description="Disordered" evidence="2">
    <location>
        <begin position="798"/>
        <end position="864"/>
    </location>
</feature>
<name>A0A8A3PSG4_9HELO</name>
<evidence type="ECO:0000256" key="2">
    <source>
        <dbReference type="SAM" id="MobiDB-lite"/>
    </source>
</evidence>
<dbReference type="PANTHER" id="PTHR22957">
    <property type="entry name" value="TBC1 DOMAIN FAMILY MEMBER GTPASE-ACTIVATING PROTEIN"/>
    <property type="match status" value="1"/>
</dbReference>
<evidence type="ECO:0000256" key="1">
    <source>
        <dbReference type="ARBA" id="ARBA00022468"/>
    </source>
</evidence>
<dbReference type="Gene3D" id="1.10.472.80">
    <property type="entry name" value="Ypt/Rab-GAP domain of gyp1p, domain 3"/>
    <property type="match status" value="1"/>
</dbReference>
<keyword evidence="1" id="KW-0343">GTPase activation</keyword>
<feature type="region of interest" description="Disordered" evidence="2">
    <location>
        <begin position="293"/>
        <end position="323"/>
    </location>
</feature>
<feature type="compositionally biased region" description="Low complexity" evidence="2">
    <location>
        <begin position="812"/>
        <end position="834"/>
    </location>
</feature>
<dbReference type="SMART" id="SM00164">
    <property type="entry name" value="TBC"/>
    <property type="match status" value="1"/>
</dbReference>
<dbReference type="PROSITE" id="PS50086">
    <property type="entry name" value="TBC_RABGAP"/>
    <property type="match status" value="1"/>
</dbReference>
<proteinExistence type="predicted"/>
<dbReference type="GO" id="GO:0005096">
    <property type="term" value="F:GTPase activator activity"/>
    <property type="evidence" value="ECO:0007669"/>
    <property type="project" value="UniProtKB-KW"/>
</dbReference>
<dbReference type="Gene3D" id="1.10.8.270">
    <property type="entry name" value="putative rabgap domain of human tbc1 domain family member 14 like domains"/>
    <property type="match status" value="1"/>
</dbReference>
<dbReference type="FunFam" id="1.10.8.270:FF:000032">
    <property type="entry name" value="GTPase activating protein (Gyp7)"/>
    <property type="match status" value="1"/>
</dbReference>
<dbReference type="Proteomes" id="UP000672032">
    <property type="component" value="Chromosome 9"/>
</dbReference>
<reference evidence="4" key="1">
    <citation type="submission" date="2020-10" db="EMBL/GenBank/DDBJ databases">
        <title>Genome Sequence of Monilinia vaccinii-corymbosi Sheds Light on Mummy Berry Disease Infection of Blueberry and Mating Type.</title>
        <authorList>
            <person name="Yow A.G."/>
            <person name="Zhang Y."/>
            <person name="Bansal K."/>
            <person name="Eacker S.M."/>
            <person name="Sullivan S."/>
            <person name="Liachko I."/>
            <person name="Cubeta M.A."/>
            <person name="Rollins J.A."/>
            <person name="Ashrafi H."/>
        </authorList>
    </citation>
    <scope>NUCLEOTIDE SEQUENCE</scope>
    <source>
        <strain evidence="4">RL-1</strain>
    </source>
</reference>
<accession>A0A8A3PSG4</accession>
<dbReference type="Pfam" id="PF00566">
    <property type="entry name" value="RabGAP-TBC"/>
    <property type="match status" value="1"/>
</dbReference>
<dbReference type="SUPFAM" id="SSF47923">
    <property type="entry name" value="Ypt/Rab-GAP domain of gyp1p"/>
    <property type="match status" value="2"/>
</dbReference>
<sequence>MTSSSGPARPVSPSNSFYALSDDEEGEYNTVTHIESGRGVKLLFSKSKVAILNILCLERVRGRGRGRDRSSILWLISQPPSQVYIHPTPSAKDNIPGYIALLQQKPPPDSRPTSSPAKDAKSKAGASLLLAWLPESSLGDALNTYVKVDLSEGDSPPRQSYLVPSPPTTTTHSGSIGHYAFAIPISQIYSLLVRPPSLGWWFGSVVINSRAGDSFPALFFHDSECQSTILQKKKRTRESFDPFGVNGEMFWGGDEVLRWLRRYVEIERSGAEPNIYLVEASAEDKEAFGDKPVTSAPVGRPISSGARVGGAAGTSSSSYRSAQRDAGMDPVTKFVKEAGWNLMEKFSQVTTFTRRTADSIVDNPKIPPQVRRFMKNPEVQTLQEEFDSARIYLARWAMGIAEQSERDRNQRIWTARDVLEMEETDVGDFELLETEMGSLSMREQRKPVTLREWNKFFDSRTGRLSVTVDEVKERIFHGGLDPDDGIRKEAWLFLLGVYEWDSSKDERRAVMAGLRDEYVMLKGAWWDRLIDLGGEGEEGDWWREQKNRIEKDVHRTDRNIPLFAGEDTPHPDPNSPFADVGTNVHLEQMKDMLLTYNEYNGDLGYVQGMSDLLAPIYAVMQDDAIAFWGFQHFMERMERNFLRDQSGMRSQLLTLDHLVQLMDPKLYLHLQSADSTNFFFFFRMLLVWYKREFAWLDVLHLWEVLWTDYLSSGFHLFVALAILEKHRDVIMTHLQHFDEVLKYGIFSHEVVLSLRVRDANVKIVNELSNQVDLESTLVRAEALFRRFQRTVEAIDKKSNFPKPSIRHRGTPSASKPSERSSSSGATSGADAGSGTIEGARKDTGKRPTNGELEDMPERPKVISNELRDLLSRKVVVLSRKVVKREGKGLAAVQKS</sequence>
<dbReference type="OrthoDB" id="10264062at2759"/>